<protein>
    <recommendedName>
        <fullName evidence="4">DUF4239 domain-containing protein</fullName>
    </recommendedName>
</protein>
<keyword evidence="1" id="KW-0812">Transmembrane</keyword>
<keyword evidence="1" id="KW-0472">Membrane</keyword>
<organism evidence="2 3">
    <name type="scientific">Lentzea albidocapillata subsp. violacea</name>
    <dbReference type="NCBI Taxonomy" id="128104"/>
    <lineage>
        <taxon>Bacteria</taxon>
        <taxon>Bacillati</taxon>
        <taxon>Actinomycetota</taxon>
        <taxon>Actinomycetes</taxon>
        <taxon>Pseudonocardiales</taxon>
        <taxon>Pseudonocardiaceae</taxon>
        <taxon>Lentzea</taxon>
    </lineage>
</organism>
<keyword evidence="1" id="KW-1133">Transmembrane helix</keyword>
<dbReference type="Proteomes" id="UP000199682">
    <property type="component" value="Unassembled WGS sequence"/>
</dbReference>
<evidence type="ECO:0000313" key="2">
    <source>
        <dbReference type="EMBL" id="SDK42259.1"/>
    </source>
</evidence>
<feature type="transmembrane region" description="Helical" evidence="1">
    <location>
        <begin position="6"/>
        <end position="24"/>
    </location>
</feature>
<dbReference type="InterPro" id="IPR025333">
    <property type="entry name" value="DUF4239"/>
</dbReference>
<reference evidence="3" key="1">
    <citation type="submission" date="2016-10" db="EMBL/GenBank/DDBJ databases">
        <authorList>
            <person name="Varghese N."/>
            <person name="Submissions S."/>
        </authorList>
    </citation>
    <scope>NUCLEOTIDE SEQUENCE [LARGE SCALE GENOMIC DNA]</scope>
    <source>
        <strain evidence="3">DSM 44796</strain>
    </source>
</reference>
<evidence type="ECO:0008006" key="4">
    <source>
        <dbReference type="Google" id="ProtNLM"/>
    </source>
</evidence>
<sequence>MSIYLSGTLWVLGAAAISAVLVVITRRFGSADVNEKNLGAGGSVFSIVAGLHAVLAAFILISLFDSANGAEEQVQKEANALVAVTWSADSLPEPAKSKVDQLIRDYVSTVVDDEWPRMREGEEVGNQGWTTLNQLRDTISTAAPDGGWQEDRKAEAANQLWEVYQARQERLDAADNGVNPVVWLALLIGTGLSLLFPYLFGGPTLTSQLLITITLSSTLVLLLFAIYQLQNPFSGGVLIPPDAFSSALDRLS</sequence>
<feature type="transmembrane region" description="Helical" evidence="1">
    <location>
        <begin position="209"/>
        <end position="229"/>
    </location>
</feature>
<dbReference type="EMBL" id="FNET01000005">
    <property type="protein sequence ID" value="SDK42259.1"/>
    <property type="molecule type" value="Genomic_DNA"/>
</dbReference>
<feature type="transmembrane region" description="Helical" evidence="1">
    <location>
        <begin position="181"/>
        <end position="200"/>
    </location>
</feature>
<gene>
    <name evidence="2" type="ORF">SAMN04488074_105407</name>
</gene>
<name>A0A1G9BS07_9PSEU</name>
<dbReference type="RefSeq" id="WP_090006384.1">
    <property type="nucleotide sequence ID" value="NZ_FNET01000005.1"/>
</dbReference>
<feature type="transmembrane region" description="Helical" evidence="1">
    <location>
        <begin position="44"/>
        <end position="64"/>
    </location>
</feature>
<proteinExistence type="predicted"/>
<dbReference type="AlphaFoldDB" id="A0A1G9BS07"/>
<accession>A0A1G9BS07</accession>
<evidence type="ECO:0000256" key="1">
    <source>
        <dbReference type="SAM" id="Phobius"/>
    </source>
</evidence>
<evidence type="ECO:0000313" key="3">
    <source>
        <dbReference type="Proteomes" id="UP000199682"/>
    </source>
</evidence>
<dbReference type="Pfam" id="PF14023">
    <property type="entry name" value="Bestrophin-like"/>
    <property type="match status" value="1"/>
</dbReference>